<dbReference type="EMBL" id="KZ825351">
    <property type="protein sequence ID" value="RAH44666.1"/>
    <property type="molecule type" value="Genomic_DNA"/>
</dbReference>
<name>A0ACD1G5W8_9EURO</name>
<sequence>MRQMQMARCLASIAHAPNITTAIPGMGIDLTSSGIKASTNSTAAPASATGHFQASALLGAPSGSETQHGMLYSNCNLLLSLLEMSPR</sequence>
<reference evidence="1" key="1">
    <citation type="submission" date="2018-02" db="EMBL/GenBank/DDBJ databases">
        <title>The genomes of Aspergillus section Nigri reveals drivers in fungal speciation.</title>
        <authorList>
            <consortium name="DOE Joint Genome Institute"/>
            <person name="Vesth T.C."/>
            <person name="Nybo J."/>
            <person name="Theobald S."/>
            <person name="Brandl J."/>
            <person name="Frisvad J.C."/>
            <person name="Nielsen K.F."/>
            <person name="Lyhne E.K."/>
            <person name="Kogle M.E."/>
            <person name="Kuo A."/>
            <person name="Riley R."/>
            <person name="Clum A."/>
            <person name="Nolan M."/>
            <person name="Lipzen A."/>
            <person name="Salamov A."/>
            <person name="Henrissat B."/>
            <person name="Wiebenga A."/>
            <person name="De vries R.P."/>
            <person name="Grigoriev I.V."/>
            <person name="Mortensen U.H."/>
            <person name="Andersen M.R."/>
            <person name="Baker S.E."/>
        </authorList>
    </citation>
    <scope>NUCLEOTIDE SEQUENCE</scope>
    <source>
        <strain evidence="1">CBS 621.78</strain>
    </source>
</reference>
<dbReference type="Proteomes" id="UP000249057">
    <property type="component" value="Unassembled WGS sequence"/>
</dbReference>
<protein>
    <submittedName>
        <fullName evidence="1">Uncharacterized protein</fullName>
    </submittedName>
</protein>
<keyword evidence="2" id="KW-1185">Reference proteome</keyword>
<evidence type="ECO:0000313" key="2">
    <source>
        <dbReference type="Proteomes" id="UP000249057"/>
    </source>
</evidence>
<gene>
    <name evidence="1" type="ORF">BO95DRAFT_464661</name>
</gene>
<evidence type="ECO:0000313" key="1">
    <source>
        <dbReference type="EMBL" id="RAH44666.1"/>
    </source>
</evidence>
<proteinExistence type="predicted"/>
<accession>A0ACD1G5W8</accession>
<organism evidence="1 2">
    <name type="scientific">Aspergillus brunneoviolaceus CBS 621.78</name>
    <dbReference type="NCBI Taxonomy" id="1450534"/>
    <lineage>
        <taxon>Eukaryota</taxon>
        <taxon>Fungi</taxon>
        <taxon>Dikarya</taxon>
        <taxon>Ascomycota</taxon>
        <taxon>Pezizomycotina</taxon>
        <taxon>Eurotiomycetes</taxon>
        <taxon>Eurotiomycetidae</taxon>
        <taxon>Eurotiales</taxon>
        <taxon>Aspergillaceae</taxon>
        <taxon>Aspergillus</taxon>
        <taxon>Aspergillus subgen. Circumdati</taxon>
    </lineage>
</organism>